<evidence type="ECO:0000313" key="2">
    <source>
        <dbReference type="EMBL" id="MCY1080677.1"/>
    </source>
</evidence>
<comment type="caution">
    <text evidence="2">The sequence shown here is derived from an EMBL/GenBank/DDBJ whole genome shotgun (WGS) entry which is preliminary data.</text>
</comment>
<dbReference type="Proteomes" id="UP001207654">
    <property type="component" value="Unassembled WGS sequence"/>
</dbReference>
<gene>
    <name evidence="2" type="ORF">OV287_40165</name>
</gene>
<evidence type="ECO:0008006" key="4">
    <source>
        <dbReference type="Google" id="ProtNLM"/>
    </source>
</evidence>
<name>A0ABT4AII6_9BACT</name>
<proteinExistence type="predicted"/>
<dbReference type="EMBL" id="JAPNKA010000001">
    <property type="protein sequence ID" value="MCY1080677.1"/>
    <property type="molecule type" value="Genomic_DNA"/>
</dbReference>
<feature type="region of interest" description="Disordered" evidence="1">
    <location>
        <begin position="160"/>
        <end position="181"/>
    </location>
</feature>
<evidence type="ECO:0000313" key="3">
    <source>
        <dbReference type="Proteomes" id="UP001207654"/>
    </source>
</evidence>
<accession>A0ABT4AII6</accession>
<protein>
    <recommendedName>
        <fullName evidence="4">Lipoprotein</fullName>
    </recommendedName>
</protein>
<dbReference type="RefSeq" id="WP_267539322.1">
    <property type="nucleotide sequence ID" value="NZ_JAPNKA010000001.1"/>
</dbReference>
<sequence length="181" mass="18951">MRSCLSEVSQRRVRQPLARLLVPGLLLGLPFSGLVSCKTGEGAKTPVPDVTAPRQCKIYHKTLEADVTSHGIVFRHPTVDAGATSQETVSRPPLGCLEKGGKVRFINHCSSASAILAIDVKGPEAKAIQPLPHDNGIDGTFSTEGTYTITAEGCPDIDLDAKTGTLEVGTGPGEDVPPGRG</sequence>
<organism evidence="2 3">
    <name type="scientific">Archangium lansingense</name>
    <dbReference type="NCBI Taxonomy" id="2995310"/>
    <lineage>
        <taxon>Bacteria</taxon>
        <taxon>Pseudomonadati</taxon>
        <taxon>Myxococcota</taxon>
        <taxon>Myxococcia</taxon>
        <taxon>Myxococcales</taxon>
        <taxon>Cystobacterineae</taxon>
        <taxon>Archangiaceae</taxon>
        <taxon>Archangium</taxon>
    </lineage>
</organism>
<evidence type="ECO:0000256" key="1">
    <source>
        <dbReference type="SAM" id="MobiDB-lite"/>
    </source>
</evidence>
<reference evidence="2 3" key="1">
    <citation type="submission" date="2022-11" db="EMBL/GenBank/DDBJ databases">
        <title>Minimal conservation of predation-associated metabolite biosynthetic gene clusters underscores biosynthetic potential of Myxococcota including descriptions for ten novel species: Archangium lansinium sp. nov., Myxococcus landrumus sp. nov., Nannocystis bai.</title>
        <authorList>
            <person name="Ahearne A."/>
            <person name="Stevens C."/>
            <person name="Phillips K."/>
        </authorList>
    </citation>
    <scope>NUCLEOTIDE SEQUENCE [LARGE SCALE GENOMIC DNA]</scope>
    <source>
        <strain evidence="2 3">MIWBW</strain>
    </source>
</reference>
<keyword evidence="3" id="KW-1185">Reference proteome</keyword>